<proteinExistence type="predicted"/>
<gene>
    <name evidence="2" type="ORF">IPN75_12800</name>
</gene>
<feature type="domain" description="Metallo-beta-lactamase" evidence="1">
    <location>
        <begin position="18"/>
        <end position="222"/>
    </location>
</feature>
<dbReference type="GO" id="GO:0004115">
    <property type="term" value="F:3',5'-cyclic-AMP phosphodiesterase activity"/>
    <property type="evidence" value="ECO:0007669"/>
    <property type="project" value="InterPro"/>
</dbReference>
<dbReference type="CDD" id="cd07735">
    <property type="entry name" value="class_II_PDE_MBL-fold"/>
    <property type="match status" value="1"/>
</dbReference>
<dbReference type="Gene3D" id="3.60.15.10">
    <property type="entry name" value="Ribonuclease Z/Hydroxyacylglutathione hydrolase-like"/>
    <property type="match status" value="1"/>
</dbReference>
<evidence type="ECO:0000313" key="3">
    <source>
        <dbReference type="Proteomes" id="UP000808146"/>
    </source>
</evidence>
<dbReference type="GO" id="GO:1902660">
    <property type="term" value="P:negative regulation of glucose mediated signaling pathway"/>
    <property type="evidence" value="ECO:0007669"/>
    <property type="project" value="TreeGrafter"/>
</dbReference>
<dbReference type="GO" id="GO:0006198">
    <property type="term" value="P:cAMP catabolic process"/>
    <property type="evidence" value="ECO:0007669"/>
    <property type="project" value="InterPro"/>
</dbReference>
<dbReference type="EMBL" id="JADKBR010000017">
    <property type="protein sequence ID" value="MBK8891176.1"/>
    <property type="molecule type" value="Genomic_DNA"/>
</dbReference>
<dbReference type="PANTHER" id="PTHR28283:SF1">
    <property type="entry name" value="3',5'-CYCLIC-NUCLEOTIDE PHOSPHODIESTERASE 1"/>
    <property type="match status" value="1"/>
</dbReference>
<dbReference type="SUPFAM" id="SSF56281">
    <property type="entry name" value="Metallo-hydrolase/oxidoreductase"/>
    <property type="match status" value="1"/>
</dbReference>
<dbReference type="PANTHER" id="PTHR28283">
    <property type="entry name" value="3',5'-CYCLIC-NUCLEOTIDE PHOSPHODIESTERASE 1"/>
    <property type="match status" value="1"/>
</dbReference>
<organism evidence="2 3">
    <name type="scientific">Candidatus Dechloromonas phosphorivorans</name>
    <dbReference type="NCBI Taxonomy" id="2899244"/>
    <lineage>
        <taxon>Bacteria</taxon>
        <taxon>Pseudomonadati</taxon>
        <taxon>Pseudomonadota</taxon>
        <taxon>Betaproteobacteria</taxon>
        <taxon>Rhodocyclales</taxon>
        <taxon>Azonexaceae</taxon>
        <taxon>Dechloromonas</taxon>
    </lineage>
</organism>
<dbReference type="InterPro" id="IPR000396">
    <property type="entry name" value="Pdiesterase2"/>
</dbReference>
<dbReference type="GO" id="GO:0047555">
    <property type="term" value="F:3',5'-cyclic-GMP phosphodiesterase activity"/>
    <property type="evidence" value="ECO:0007669"/>
    <property type="project" value="TreeGrafter"/>
</dbReference>
<dbReference type="Pfam" id="PF12706">
    <property type="entry name" value="Lactamase_B_2"/>
    <property type="match status" value="1"/>
</dbReference>
<name>A0A9D7LNB0_9RHOO</name>
<dbReference type="InterPro" id="IPR001279">
    <property type="entry name" value="Metallo-B-lactamas"/>
</dbReference>
<reference evidence="2" key="1">
    <citation type="submission" date="2020-10" db="EMBL/GenBank/DDBJ databases">
        <title>Connecting structure to function with the recovery of over 1000 high-quality activated sludge metagenome-assembled genomes encoding full-length rRNA genes using long-read sequencing.</title>
        <authorList>
            <person name="Singleton C.M."/>
            <person name="Petriglieri F."/>
            <person name="Kristensen J.M."/>
            <person name="Kirkegaard R.H."/>
            <person name="Michaelsen T.Y."/>
            <person name="Andersen M.H."/>
            <person name="Karst S.M."/>
            <person name="Dueholm M.S."/>
            <person name="Nielsen P.H."/>
            <person name="Albertsen M."/>
        </authorList>
    </citation>
    <scope>NUCLEOTIDE SEQUENCE</scope>
    <source>
        <strain evidence="2">OdNE_18-Q3-R46-58_BAT3C.305</strain>
    </source>
</reference>
<evidence type="ECO:0000259" key="1">
    <source>
        <dbReference type="SMART" id="SM00849"/>
    </source>
</evidence>
<comment type="caution">
    <text evidence="2">The sequence shown here is derived from an EMBL/GenBank/DDBJ whole genome shotgun (WGS) entry which is preliminary data.</text>
</comment>
<protein>
    <submittedName>
        <fullName evidence="2">3',5'-cyclic-nucleotide phosphodiesterase</fullName>
    </submittedName>
</protein>
<dbReference type="Proteomes" id="UP000808146">
    <property type="component" value="Unassembled WGS sequence"/>
</dbReference>
<accession>A0A9D7LNB0</accession>
<dbReference type="AlphaFoldDB" id="A0A9D7LNB0"/>
<evidence type="ECO:0000313" key="2">
    <source>
        <dbReference type="EMBL" id="MBK8891176.1"/>
    </source>
</evidence>
<dbReference type="InterPro" id="IPR036866">
    <property type="entry name" value="RibonucZ/Hydroxyglut_hydro"/>
</dbReference>
<dbReference type="PRINTS" id="PR00388">
    <property type="entry name" value="PDIESTERASE2"/>
</dbReference>
<sequence>MKLRVLGCNGGIGGEHLRTTSLLIDDDVLIDAGTGVADLSIVDLARIDHVFLTHTHLDHIACLPLMMDSAGDRRNKPLAVHGVPAVLDILRKHVLNGLIWPDFAMIPSAENPFMTYQPIELLAPVILGRRSFTSLPVDHTIPAVGYRLDSGAGSLVFSGDTGPCDAFWQAVNRIDNLRHVIVECAFPDGDAPLALLSKHLCPSMLAAELRKLERECEIHVTHLKPGQMEQTMAEIERCLGNFKPRMLQNNQVLEF</sequence>
<dbReference type="SMART" id="SM00849">
    <property type="entry name" value="Lactamase_B"/>
    <property type="match status" value="1"/>
</dbReference>